<dbReference type="Proteomes" id="UP000886501">
    <property type="component" value="Unassembled WGS sequence"/>
</dbReference>
<organism evidence="1 2">
    <name type="scientific">Thelephora ganbajun</name>
    <name type="common">Ganba fungus</name>
    <dbReference type="NCBI Taxonomy" id="370292"/>
    <lineage>
        <taxon>Eukaryota</taxon>
        <taxon>Fungi</taxon>
        <taxon>Dikarya</taxon>
        <taxon>Basidiomycota</taxon>
        <taxon>Agaricomycotina</taxon>
        <taxon>Agaricomycetes</taxon>
        <taxon>Thelephorales</taxon>
        <taxon>Thelephoraceae</taxon>
        <taxon>Thelephora</taxon>
    </lineage>
</organism>
<feature type="non-terminal residue" evidence="1">
    <location>
        <position position="360"/>
    </location>
</feature>
<reference evidence="1" key="1">
    <citation type="submission" date="2019-10" db="EMBL/GenBank/DDBJ databases">
        <authorList>
            <consortium name="DOE Joint Genome Institute"/>
            <person name="Kuo A."/>
            <person name="Miyauchi S."/>
            <person name="Kiss E."/>
            <person name="Drula E."/>
            <person name="Kohler A."/>
            <person name="Sanchez-Garcia M."/>
            <person name="Andreopoulos B."/>
            <person name="Barry K.W."/>
            <person name="Bonito G."/>
            <person name="Buee M."/>
            <person name="Carver A."/>
            <person name="Chen C."/>
            <person name="Cichocki N."/>
            <person name="Clum A."/>
            <person name="Culley D."/>
            <person name="Crous P.W."/>
            <person name="Fauchery L."/>
            <person name="Girlanda M."/>
            <person name="Hayes R."/>
            <person name="Keri Z."/>
            <person name="Labutti K."/>
            <person name="Lipzen A."/>
            <person name="Lombard V."/>
            <person name="Magnuson J."/>
            <person name="Maillard F."/>
            <person name="Morin E."/>
            <person name="Murat C."/>
            <person name="Nolan M."/>
            <person name="Ohm R."/>
            <person name="Pangilinan J."/>
            <person name="Pereira M."/>
            <person name="Perotto S."/>
            <person name="Peter M."/>
            <person name="Riley R."/>
            <person name="Sitrit Y."/>
            <person name="Stielow B."/>
            <person name="Szollosi G."/>
            <person name="Zifcakova L."/>
            <person name="Stursova M."/>
            <person name="Spatafora J.W."/>
            <person name="Tedersoo L."/>
            <person name="Vaario L.-M."/>
            <person name="Yamada A."/>
            <person name="Yan M."/>
            <person name="Wang P."/>
            <person name="Xu J."/>
            <person name="Bruns T."/>
            <person name="Baldrian P."/>
            <person name="Vilgalys R."/>
            <person name="Henrissat B."/>
            <person name="Grigoriev I.V."/>
            <person name="Hibbett D."/>
            <person name="Nagy L.G."/>
            <person name="Martin F.M."/>
        </authorList>
    </citation>
    <scope>NUCLEOTIDE SEQUENCE</scope>
    <source>
        <strain evidence="1">P2</strain>
    </source>
</reference>
<evidence type="ECO:0000313" key="2">
    <source>
        <dbReference type="Proteomes" id="UP000886501"/>
    </source>
</evidence>
<evidence type="ECO:0000313" key="1">
    <source>
        <dbReference type="EMBL" id="KAF9643055.1"/>
    </source>
</evidence>
<sequence>MISEYEYILRGSTQPCLSVDEILRLIACELVASRGRKTAVALACCCKSFEDPALDALWGEWQMRLLPLLKTLPGDVWNQDGYNSFKRLPTKPEWARFRKYARRIRRLYEYINRSSLPLQVLSVLRFRVFGEPLFPNLETLLLFSATGEFIPFIPLFLSPGTTLINFTFSTPDLPKAVVASMITTLPTLCPNLQNIGLHSLPRDPIITAAVSELLLTTNRNTLRSFNANSPLTEDAREVIYGLPDLCELRVVIVGSTSLPTVVLPNLTRIDVEFSHGHDWLQGFRGASLGKLASVTFRSESNSIGNFLETFESVTLTTSASATLSTFTFYTSRPWRPNYRSLLPFTQLEELVIEFSCERGC</sequence>
<comment type="caution">
    <text evidence="1">The sequence shown here is derived from an EMBL/GenBank/DDBJ whole genome shotgun (WGS) entry which is preliminary data.</text>
</comment>
<accession>A0ACB6Z005</accession>
<name>A0ACB6Z005_THEGA</name>
<reference evidence="1" key="2">
    <citation type="journal article" date="2020" name="Nat. Commun.">
        <title>Large-scale genome sequencing of mycorrhizal fungi provides insights into the early evolution of symbiotic traits.</title>
        <authorList>
            <person name="Miyauchi S."/>
            <person name="Kiss E."/>
            <person name="Kuo A."/>
            <person name="Drula E."/>
            <person name="Kohler A."/>
            <person name="Sanchez-Garcia M."/>
            <person name="Morin E."/>
            <person name="Andreopoulos B."/>
            <person name="Barry K.W."/>
            <person name="Bonito G."/>
            <person name="Buee M."/>
            <person name="Carver A."/>
            <person name="Chen C."/>
            <person name="Cichocki N."/>
            <person name="Clum A."/>
            <person name="Culley D."/>
            <person name="Crous P.W."/>
            <person name="Fauchery L."/>
            <person name="Girlanda M."/>
            <person name="Hayes R.D."/>
            <person name="Keri Z."/>
            <person name="LaButti K."/>
            <person name="Lipzen A."/>
            <person name="Lombard V."/>
            <person name="Magnuson J."/>
            <person name="Maillard F."/>
            <person name="Murat C."/>
            <person name="Nolan M."/>
            <person name="Ohm R.A."/>
            <person name="Pangilinan J."/>
            <person name="Pereira M.F."/>
            <person name="Perotto S."/>
            <person name="Peter M."/>
            <person name="Pfister S."/>
            <person name="Riley R."/>
            <person name="Sitrit Y."/>
            <person name="Stielow J.B."/>
            <person name="Szollosi G."/>
            <person name="Zifcakova L."/>
            <person name="Stursova M."/>
            <person name="Spatafora J.W."/>
            <person name="Tedersoo L."/>
            <person name="Vaario L.M."/>
            <person name="Yamada A."/>
            <person name="Yan M."/>
            <person name="Wang P."/>
            <person name="Xu J."/>
            <person name="Bruns T."/>
            <person name="Baldrian P."/>
            <person name="Vilgalys R."/>
            <person name="Dunand C."/>
            <person name="Henrissat B."/>
            <person name="Grigoriev I.V."/>
            <person name="Hibbett D."/>
            <person name="Nagy L.G."/>
            <person name="Martin F.M."/>
        </authorList>
    </citation>
    <scope>NUCLEOTIDE SEQUENCE</scope>
    <source>
        <strain evidence="1">P2</strain>
    </source>
</reference>
<gene>
    <name evidence="1" type="ORF">BDM02DRAFT_3264243</name>
</gene>
<protein>
    <submittedName>
        <fullName evidence="1">Uncharacterized protein</fullName>
    </submittedName>
</protein>
<dbReference type="EMBL" id="MU118293">
    <property type="protein sequence ID" value="KAF9643055.1"/>
    <property type="molecule type" value="Genomic_DNA"/>
</dbReference>
<keyword evidence="2" id="KW-1185">Reference proteome</keyword>
<proteinExistence type="predicted"/>